<dbReference type="Pfam" id="PF00535">
    <property type="entry name" value="Glycos_transf_2"/>
    <property type="match status" value="1"/>
</dbReference>
<dbReference type="eggNOG" id="COG1216">
    <property type="taxonomic scope" value="Bacteria"/>
</dbReference>
<dbReference type="GO" id="GO:0016757">
    <property type="term" value="F:glycosyltransferase activity"/>
    <property type="evidence" value="ECO:0007669"/>
    <property type="project" value="UniProtKB-KW"/>
</dbReference>
<dbReference type="HOGENOM" id="CLU_023845_0_4_9"/>
<comment type="similarity">
    <text evidence="2">Belongs to the glycosyltransferase 2 family.</text>
</comment>
<keyword evidence="3" id="KW-0328">Glycosyltransferase</keyword>
<dbReference type="Gene3D" id="3.90.550.10">
    <property type="entry name" value="Spore Coat Polysaccharide Biosynthesis Protein SpsA, Chain A"/>
    <property type="match status" value="1"/>
</dbReference>
<dbReference type="InterPro" id="IPR029044">
    <property type="entry name" value="Nucleotide-diphossugar_trans"/>
</dbReference>
<reference evidence="6 7" key="2">
    <citation type="journal article" date="2011" name="J. Bacteriol.">
        <title>Complete Genome Sequence of the Haloalkaliphilic, Hydrogen Producing Halanaerobium hydrogenoformans.</title>
        <authorList>
            <person name="Brown S.D."/>
            <person name="Begemann M.B."/>
            <person name="Mormile M.R."/>
            <person name="Wall J.D."/>
            <person name="Han C.S."/>
            <person name="Goodwin L.A."/>
            <person name="Pitluck S."/>
            <person name="Land M.L."/>
            <person name="Hauser L.J."/>
            <person name="Elias D.A."/>
        </authorList>
    </citation>
    <scope>NUCLEOTIDE SEQUENCE [LARGE SCALE GENOMIC DNA]</scope>
    <source>
        <strain evidence="7">sapolanicus</strain>
    </source>
</reference>
<feature type="domain" description="Glycosyltransferase 2-like" evidence="5">
    <location>
        <begin position="6"/>
        <end position="187"/>
    </location>
</feature>
<reference evidence="6 7" key="1">
    <citation type="submission" date="2010-11" db="EMBL/GenBank/DDBJ databases">
        <title>Complete sequence of Halanaerobium sp. sapolanicus.</title>
        <authorList>
            <consortium name="US DOE Joint Genome Institute"/>
            <person name="Lucas S."/>
            <person name="Copeland A."/>
            <person name="Lapidus A."/>
            <person name="Cheng J.-F."/>
            <person name="Bruce D."/>
            <person name="Goodwin L."/>
            <person name="Pitluck S."/>
            <person name="Davenport K."/>
            <person name="Detter J.C."/>
            <person name="Han C."/>
            <person name="Tapia R."/>
            <person name="Land M."/>
            <person name="Hauser L."/>
            <person name="Jeffries C."/>
            <person name="Kyrpides N."/>
            <person name="Ivanova N."/>
            <person name="Mikhailova N."/>
            <person name="Begemann M.B."/>
            <person name="Mormile M.R."/>
            <person name="Wall J.D."/>
            <person name="Elias D.A."/>
            <person name="Woyke T."/>
        </authorList>
    </citation>
    <scope>NUCLEOTIDE SEQUENCE [LARGE SCALE GENOMIC DNA]</scope>
    <source>
        <strain evidence="7">sapolanicus</strain>
    </source>
</reference>
<gene>
    <name evidence="6" type="ordered locus">Halsa_0641</name>
</gene>
<keyword evidence="7" id="KW-1185">Reference proteome</keyword>
<dbReference type="EMBL" id="CP002304">
    <property type="protein sequence ID" value="ADQ14093.1"/>
    <property type="molecule type" value="Genomic_DNA"/>
</dbReference>
<dbReference type="PANTHER" id="PTHR43179">
    <property type="entry name" value="RHAMNOSYLTRANSFERASE WBBL"/>
    <property type="match status" value="1"/>
</dbReference>
<evidence type="ECO:0000313" key="6">
    <source>
        <dbReference type="EMBL" id="ADQ14093.1"/>
    </source>
</evidence>
<dbReference type="CAZy" id="GT2">
    <property type="family name" value="Glycosyltransferase Family 2"/>
</dbReference>
<dbReference type="RefSeq" id="WP_013405185.1">
    <property type="nucleotide sequence ID" value="NC_014654.1"/>
</dbReference>
<dbReference type="SUPFAM" id="SSF53448">
    <property type="entry name" value="Nucleotide-diphospho-sugar transferases"/>
    <property type="match status" value="1"/>
</dbReference>
<comment type="pathway">
    <text evidence="1">Cell wall biogenesis; cell wall polysaccharide biosynthesis.</text>
</comment>
<organism evidence="6 7">
    <name type="scientific">Halanaerobium hydrogeniformans</name>
    <name type="common">Halanaerobium sp. (strain sapolanicus)</name>
    <dbReference type="NCBI Taxonomy" id="656519"/>
    <lineage>
        <taxon>Bacteria</taxon>
        <taxon>Bacillati</taxon>
        <taxon>Bacillota</taxon>
        <taxon>Clostridia</taxon>
        <taxon>Halanaerobiales</taxon>
        <taxon>Halanaerobiaceae</taxon>
        <taxon>Halanaerobium</taxon>
    </lineage>
</organism>
<protein>
    <submittedName>
        <fullName evidence="6">Glycosyl transferase family 2</fullName>
    </submittedName>
</protein>
<dbReference type="OrthoDB" id="9813495at2"/>
<dbReference type="AlphaFoldDB" id="E4RM10"/>
<evidence type="ECO:0000256" key="2">
    <source>
        <dbReference type="ARBA" id="ARBA00006739"/>
    </source>
</evidence>
<proteinExistence type="inferred from homology"/>
<keyword evidence="4 6" id="KW-0808">Transferase</keyword>
<dbReference type="KEGG" id="has:Halsa_0641"/>
<dbReference type="PANTHER" id="PTHR43179:SF12">
    <property type="entry name" value="GALACTOFURANOSYLTRANSFERASE GLFT2"/>
    <property type="match status" value="1"/>
</dbReference>
<evidence type="ECO:0000256" key="3">
    <source>
        <dbReference type="ARBA" id="ARBA00022676"/>
    </source>
</evidence>
<sequence length="256" mass="30634">MNKITVSIVTYNSQDFIERAVKSLIKNLLFIKYKIFLIDNASQDNTLSIVKYLAKLDNNIEIIKNDYNIGFGAAHNKVLNFIDSDYHIVMNPDIVITTNVIKELIDYIKNDKKIGLVVPMLKYPNGKIQYTARREITFLDLLIRRFFPNQFKQRQNYHKRLNQIKKPIKIEFASGAFQLFRTDIFKQINGFDENFFIYLEDADITKRVNKVSNTIFYPHNYVIHHWNKESYKEINAFIYHLKSMYYYFKKWGFKLY</sequence>
<accession>E4RM10</accession>
<evidence type="ECO:0000313" key="7">
    <source>
        <dbReference type="Proteomes" id="UP000007434"/>
    </source>
</evidence>
<name>E4RM10_HALHG</name>
<dbReference type="STRING" id="656519.Halsa_0641"/>
<evidence type="ECO:0000259" key="5">
    <source>
        <dbReference type="Pfam" id="PF00535"/>
    </source>
</evidence>
<evidence type="ECO:0000256" key="4">
    <source>
        <dbReference type="ARBA" id="ARBA00022679"/>
    </source>
</evidence>
<dbReference type="Proteomes" id="UP000007434">
    <property type="component" value="Chromosome"/>
</dbReference>
<dbReference type="CDD" id="cd04186">
    <property type="entry name" value="GT_2_like_c"/>
    <property type="match status" value="1"/>
</dbReference>
<evidence type="ECO:0000256" key="1">
    <source>
        <dbReference type="ARBA" id="ARBA00004776"/>
    </source>
</evidence>
<dbReference type="InterPro" id="IPR001173">
    <property type="entry name" value="Glyco_trans_2-like"/>
</dbReference>